<evidence type="ECO:0000256" key="1">
    <source>
        <dbReference type="ARBA" id="ARBA00004167"/>
    </source>
</evidence>
<comment type="subcellular location">
    <subcellularLocation>
        <location evidence="1">Membrane</location>
        <topology evidence="1">Single-pass membrane protein</topology>
    </subcellularLocation>
</comment>
<name>A0A840V485_9BACT</name>
<evidence type="ECO:0000256" key="4">
    <source>
        <dbReference type="ARBA" id="ARBA00023136"/>
    </source>
</evidence>
<dbReference type="InterPro" id="IPR037682">
    <property type="entry name" value="TonB_C"/>
</dbReference>
<dbReference type="SUPFAM" id="SSF74653">
    <property type="entry name" value="TolA/TonB C-terminal domain"/>
    <property type="match status" value="1"/>
</dbReference>
<reference evidence="7 8" key="1">
    <citation type="submission" date="2020-08" db="EMBL/GenBank/DDBJ databases">
        <title>Genomic Encyclopedia of Type Strains, Phase IV (KMG-IV): sequencing the most valuable type-strain genomes for metagenomic binning, comparative biology and taxonomic classification.</title>
        <authorList>
            <person name="Goeker M."/>
        </authorList>
    </citation>
    <scope>NUCLEOTIDE SEQUENCE [LARGE SCALE GENOMIC DNA]</scope>
    <source>
        <strain evidence="7 8">YC6886</strain>
    </source>
</reference>
<sequence>MKISGMVVGVAMAALLLALLALTRLLTPPSKVPDIELREIEITSLPEPPPPPPEDEPPPDAPPPPPALTEVAEVPDPSMVPIPKADVPMDVTMPVDPFFTDIAPSPLPQPVVEAKPRPRPVERLSRPAPPAKPRPVPKPAMKSSYAVSELDGKPRLLRHGRASFPPALSRRGVNQGTVTLRVELSTSGGVTVLGVISSTHAELVAAAKRVASGSRFTAPTKNGQRVKAVMSWPIVIRK</sequence>
<organism evidence="7 8">
    <name type="scientific">Haloferula luteola</name>
    <dbReference type="NCBI Taxonomy" id="595692"/>
    <lineage>
        <taxon>Bacteria</taxon>
        <taxon>Pseudomonadati</taxon>
        <taxon>Verrucomicrobiota</taxon>
        <taxon>Verrucomicrobiia</taxon>
        <taxon>Verrucomicrobiales</taxon>
        <taxon>Verrucomicrobiaceae</taxon>
        <taxon>Haloferula</taxon>
    </lineage>
</organism>
<evidence type="ECO:0000256" key="3">
    <source>
        <dbReference type="ARBA" id="ARBA00022989"/>
    </source>
</evidence>
<evidence type="ECO:0000256" key="5">
    <source>
        <dbReference type="SAM" id="MobiDB-lite"/>
    </source>
</evidence>
<keyword evidence="4" id="KW-0472">Membrane</keyword>
<dbReference type="GO" id="GO:0055085">
    <property type="term" value="P:transmembrane transport"/>
    <property type="evidence" value="ECO:0007669"/>
    <property type="project" value="InterPro"/>
</dbReference>
<evidence type="ECO:0000256" key="2">
    <source>
        <dbReference type="ARBA" id="ARBA00022692"/>
    </source>
</evidence>
<evidence type="ECO:0000313" key="8">
    <source>
        <dbReference type="Proteomes" id="UP000557717"/>
    </source>
</evidence>
<evidence type="ECO:0000313" key="7">
    <source>
        <dbReference type="EMBL" id="MBB5352825.1"/>
    </source>
</evidence>
<dbReference type="Pfam" id="PF03544">
    <property type="entry name" value="TonB_C"/>
    <property type="match status" value="1"/>
</dbReference>
<feature type="domain" description="TonB C-terminal" evidence="6">
    <location>
        <begin position="166"/>
        <end position="234"/>
    </location>
</feature>
<evidence type="ECO:0000259" key="6">
    <source>
        <dbReference type="Pfam" id="PF03544"/>
    </source>
</evidence>
<dbReference type="InterPro" id="IPR006260">
    <property type="entry name" value="TonB/TolA_C"/>
</dbReference>
<feature type="region of interest" description="Disordered" evidence="5">
    <location>
        <begin position="106"/>
        <end position="146"/>
    </location>
</feature>
<feature type="compositionally biased region" description="Pro residues" evidence="5">
    <location>
        <begin position="127"/>
        <end position="138"/>
    </location>
</feature>
<accession>A0A840V485</accession>
<feature type="region of interest" description="Disordered" evidence="5">
    <location>
        <begin position="38"/>
        <end position="85"/>
    </location>
</feature>
<comment type="caution">
    <text evidence="7">The sequence shown here is derived from an EMBL/GenBank/DDBJ whole genome shotgun (WGS) entry which is preliminary data.</text>
</comment>
<dbReference type="RefSeq" id="WP_184020187.1">
    <property type="nucleotide sequence ID" value="NZ_JACHFD010000016.1"/>
</dbReference>
<keyword evidence="3" id="KW-1133">Transmembrane helix</keyword>
<dbReference type="Gene3D" id="3.30.1150.10">
    <property type="match status" value="1"/>
</dbReference>
<keyword evidence="2" id="KW-0812">Transmembrane</keyword>
<keyword evidence="8" id="KW-1185">Reference proteome</keyword>
<dbReference type="AlphaFoldDB" id="A0A840V485"/>
<dbReference type="GO" id="GO:0016020">
    <property type="term" value="C:membrane"/>
    <property type="evidence" value="ECO:0007669"/>
    <property type="project" value="UniProtKB-SubCell"/>
</dbReference>
<dbReference type="EMBL" id="JACHFD010000016">
    <property type="protein sequence ID" value="MBB5352825.1"/>
    <property type="molecule type" value="Genomic_DNA"/>
</dbReference>
<gene>
    <name evidence="7" type="ORF">HNR46_003073</name>
</gene>
<dbReference type="NCBIfam" id="TIGR01352">
    <property type="entry name" value="tonB_Cterm"/>
    <property type="match status" value="1"/>
</dbReference>
<feature type="compositionally biased region" description="Basic and acidic residues" evidence="5">
    <location>
        <begin position="114"/>
        <end position="125"/>
    </location>
</feature>
<dbReference type="Proteomes" id="UP000557717">
    <property type="component" value="Unassembled WGS sequence"/>
</dbReference>
<protein>
    <submittedName>
        <fullName evidence="7">Protein TonB</fullName>
    </submittedName>
</protein>
<proteinExistence type="predicted"/>